<dbReference type="SMART" id="SM00641">
    <property type="entry name" value="Glyco_25"/>
    <property type="match status" value="1"/>
</dbReference>
<name>A0A7H0FL56_ENTFL</name>
<feature type="domain" description="DUF5776" evidence="6">
    <location>
        <begin position="454"/>
        <end position="518"/>
    </location>
</feature>
<evidence type="ECO:0000256" key="1">
    <source>
        <dbReference type="ARBA" id="ARBA00010646"/>
    </source>
</evidence>
<proteinExistence type="inferred from homology"/>
<protein>
    <submittedName>
        <fullName evidence="8">Glycosyl hydrolase family 25</fullName>
    </submittedName>
    <submittedName>
        <fullName evidence="9">Lyzozyme M1 (1,4-beta-N-acetylmuramidase)</fullName>
    </submittedName>
</protein>
<dbReference type="PANTHER" id="PTHR34135">
    <property type="entry name" value="LYSOZYME"/>
    <property type="match status" value="1"/>
</dbReference>
<evidence type="ECO:0000256" key="5">
    <source>
        <dbReference type="SAM" id="SignalP"/>
    </source>
</evidence>
<dbReference type="Pfam" id="PF19087">
    <property type="entry name" value="DUF5776"/>
    <property type="match status" value="7"/>
</dbReference>
<evidence type="ECO:0000313" key="10">
    <source>
        <dbReference type="Proteomes" id="UP000244140"/>
    </source>
</evidence>
<dbReference type="PANTHER" id="PTHR34135:SF1">
    <property type="entry name" value="GLYCOSYL HYDROLASE FAMILY 25"/>
    <property type="match status" value="1"/>
</dbReference>
<reference evidence="7 10" key="1">
    <citation type="submission" date="2018-04" db="EMBL/GenBank/DDBJ databases">
        <authorList>
            <person name="Van Tyne D."/>
        </authorList>
    </citation>
    <scope>NUCLEOTIDE SEQUENCE [LARGE SCALE GENOMIC DNA]</scope>
    <source>
        <strain evidence="7 10">B2535</strain>
    </source>
</reference>
<dbReference type="Gene3D" id="3.20.20.80">
    <property type="entry name" value="Glycosidases"/>
    <property type="match status" value="1"/>
</dbReference>
<dbReference type="GO" id="GO:0009253">
    <property type="term" value="P:peptidoglycan catabolic process"/>
    <property type="evidence" value="ECO:0007669"/>
    <property type="project" value="InterPro"/>
</dbReference>
<dbReference type="SUPFAM" id="SSF51445">
    <property type="entry name" value="(Trans)glycosidases"/>
    <property type="match status" value="1"/>
</dbReference>
<feature type="region of interest" description="Disordered" evidence="4">
    <location>
        <begin position="31"/>
        <end position="137"/>
    </location>
</feature>
<evidence type="ECO:0000313" key="7">
    <source>
        <dbReference type="EMBL" id="PTN78237.1"/>
    </source>
</evidence>
<evidence type="ECO:0000256" key="3">
    <source>
        <dbReference type="ARBA" id="ARBA00023295"/>
    </source>
</evidence>
<keyword evidence="2 8" id="KW-0378">Hydrolase</keyword>
<dbReference type="GO" id="GO:0016998">
    <property type="term" value="P:cell wall macromolecule catabolic process"/>
    <property type="evidence" value="ECO:0007669"/>
    <property type="project" value="InterPro"/>
</dbReference>
<comment type="similarity">
    <text evidence="1">Belongs to the glycosyl hydrolase 25 family.</text>
</comment>
<dbReference type="InterPro" id="IPR044081">
    <property type="entry name" value="DUF5776"/>
</dbReference>
<evidence type="ECO:0000256" key="2">
    <source>
        <dbReference type="ARBA" id="ARBA00022801"/>
    </source>
</evidence>
<organism evidence="8 12">
    <name type="scientific">Enterococcus faecalis</name>
    <name type="common">Streptococcus faecalis</name>
    <dbReference type="NCBI Taxonomy" id="1351"/>
    <lineage>
        <taxon>Bacteria</taxon>
        <taxon>Bacillati</taxon>
        <taxon>Bacillota</taxon>
        <taxon>Bacilli</taxon>
        <taxon>Lactobacillales</taxon>
        <taxon>Enterococcaceae</taxon>
        <taxon>Enterococcus</taxon>
    </lineage>
</organism>
<keyword evidence="3" id="KW-0326">Glycosidase</keyword>
<dbReference type="EMBL" id="UGIX01000001">
    <property type="protein sequence ID" value="STP65552.1"/>
    <property type="molecule type" value="Genomic_DNA"/>
</dbReference>
<dbReference type="InterPro" id="IPR018077">
    <property type="entry name" value="Glyco_hydro_fam25_subgr"/>
</dbReference>
<feature type="domain" description="DUF5776" evidence="6">
    <location>
        <begin position="825"/>
        <end position="889"/>
    </location>
</feature>
<evidence type="ECO:0000259" key="6">
    <source>
        <dbReference type="Pfam" id="PF19087"/>
    </source>
</evidence>
<dbReference type="InterPro" id="IPR017853">
    <property type="entry name" value="GH"/>
</dbReference>
<dbReference type="CDD" id="cd06522">
    <property type="entry name" value="GH25_AtlA-like"/>
    <property type="match status" value="1"/>
</dbReference>
<feature type="domain" description="DUF5776" evidence="6">
    <location>
        <begin position="380"/>
        <end position="444"/>
    </location>
</feature>
<dbReference type="EMBL" id="PZZH01000001">
    <property type="protein sequence ID" value="PTN78237.1"/>
    <property type="molecule type" value="Genomic_DNA"/>
</dbReference>
<feature type="chain" id="PRO_5044438203" evidence="5">
    <location>
        <begin position="23"/>
        <end position="893"/>
    </location>
</feature>
<dbReference type="InterPro" id="IPR002053">
    <property type="entry name" value="Glyco_hydro_25"/>
</dbReference>
<reference evidence="8 12" key="3">
    <citation type="submission" date="2020-08" db="EMBL/GenBank/DDBJ databases">
        <title>Enterococcus faecalis SF28073 genome assembly.</title>
        <authorList>
            <person name="Duerkop B.A."/>
            <person name="Johnson C.N."/>
        </authorList>
    </citation>
    <scope>NUCLEOTIDE SEQUENCE [LARGE SCALE GENOMIC DNA]</scope>
    <source>
        <strain evidence="8 12">SF28073</strain>
    </source>
</reference>
<feature type="signal peptide" evidence="5">
    <location>
        <begin position="1"/>
        <end position="22"/>
    </location>
</feature>
<reference evidence="9 11" key="2">
    <citation type="submission" date="2018-06" db="EMBL/GenBank/DDBJ databases">
        <authorList>
            <consortium name="Pathogen Informatics"/>
            <person name="Doyle S."/>
        </authorList>
    </citation>
    <scope>NUCLEOTIDE SEQUENCE [LARGE SCALE GENOMIC DNA]</scope>
    <source>
        <strain evidence="9 11">NCTC13379</strain>
    </source>
</reference>
<evidence type="ECO:0000313" key="12">
    <source>
        <dbReference type="Proteomes" id="UP000516122"/>
    </source>
</evidence>
<dbReference type="Proteomes" id="UP000254396">
    <property type="component" value="Unassembled WGS sequence"/>
</dbReference>
<gene>
    <name evidence="7" type="ORF">DAI13_10940</name>
    <name evidence="8" type="ORF">H9Q64_09835</name>
    <name evidence="9" type="ORF">NCTC13379_01669</name>
</gene>
<feature type="compositionally biased region" description="Polar residues" evidence="4">
    <location>
        <begin position="31"/>
        <end position="42"/>
    </location>
</feature>
<keyword evidence="5" id="KW-0732">Signal</keyword>
<evidence type="ECO:0000313" key="8">
    <source>
        <dbReference type="EMBL" id="QNP36772.1"/>
    </source>
</evidence>
<dbReference type="Proteomes" id="UP000244140">
    <property type="component" value="Unassembled WGS sequence"/>
</dbReference>
<evidence type="ECO:0000256" key="4">
    <source>
        <dbReference type="SAM" id="MobiDB-lite"/>
    </source>
</evidence>
<feature type="compositionally biased region" description="Basic and acidic residues" evidence="4">
    <location>
        <begin position="62"/>
        <end position="76"/>
    </location>
</feature>
<dbReference type="GO" id="GO:0003796">
    <property type="term" value="F:lysozyme activity"/>
    <property type="evidence" value="ECO:0007669"/>
    <property type="project" value="InterPro"/>
</dbReference>
<feature type="domain" description="DUF5776" evidence="6">
    <location>
        <begin position="677"/>
        <end position="741"/>
    </location>
</feature>
<dbReference type="EMBL" id="CP060804">
    <property type="protein sequence ID" value="QNP36772.1"/>
    <property type="molecule type" value="Genomic_DNA"/>
</dbReference>
<feature type="domain" description="DUF5776" evidence="6">
    <location>
        <begin position="528"/>
        <end position="593"/>
    </location>
</feature>
<evidence type="ECO:0000313" key="9">
    <source>
        <dbReference type="EMBL" id="STP65552.1"/>
    </source>
</evidence>
<dbReference type="Pfam" id="PF01183">
    <property type="entry name" value="Glyco_hydro_25"/>
    <property type="match status" value="1"/>
</dbReference>
<feature type="domain" description="DUF5776" evidence="6">
    <location>
        <begin position="603"/>
        <end position="666"/>
    </location>
</feature>
<sequence>MKKIISGMLICTVLLNSFSVIASGEELVKTETTGETGLVTQATSETTTNSTEDTSSVTEENTSERDSSTSSTKEESLDSSTNSTTEEHSSVSETNTTDSKTEASQSSEVEKKTIDQDEADYQEAAREGTNHKKGTYAMKNGLSSRVARATVANVYANDPNLPGKNFIDVSSWNGDISVAEYQKIKSYGVTGVSVKLTEGTWYVNPYAAGQIRNAKAAGLKVSAYHYSMYVSAATAQDEARYFAQAAANSGLDKNTIMFNDAEDPTLTNNGRNAHANSVAFNQQLKALGYKNDALYVGKWWLTNGYIDTSAFGRDRVWVAQYPYTPDSSMQWNNDHGAWQWSSQMYFPGLANYEGRPFDISMTYSNFLNMGNSSGPDLSKYYTTNPGRVIMKNDDTFYQDVAFRTPGWRVKKNTLVTIKGIEYSSAGIPRLVTDQGYLTANKDYVLAAQSNIDLYFTTNPKKVRLKSDDYFYADPEFKQRLSKVSKGTIVEVEDLAYTQSGIFRLKTAKGYLTANKNIVEQYKGLEDTYYTSNPGQVITRNEDTYYKDVEFKTKANKVSAGSVLKVTAIEKTKSGIPRLKMANGYYFTANKNYVVATGSWIANYHTVNPGQIIMKNSDNFYGDSDFLYKGAAVSKGSLVPVVGIEYRENQVPRLITQNGYLTANKSYAQKVVPNIKDYLYDYPEYVVMKTNDYYYQDVNFSKKGEFVSKDTLIKVLSVDYTENGLPRLKTAKGYITANKSYVTKLVSNSDNYFTENPHQIIMRVSDKLYTDVEFRNGSRTLSSGTVVPVKGIEYSSKGVPRLKTEGGYLTANKNYVTAAGNTNNNYFITNPKKVKLLIDDCFYNNTEFTKKGQAVKKNTIVEVEAIEYTNNGIPRLKTKQGYLTANKWYVAKVG</sequence>
<feature type="domain" description="DUF5776" evidence="6">
    <location>
        <begin position="751"/>
        <end position="815"/>
    </location>
</feature>
<evidence type="ECO:0000313" key="11">
    <source>
        <dbReference type="Proteomes" id="UP000254396"/>
    </source>
</evidence>
<dbReference type="GO" id="GO:0016052">
    <property type="term" value="P:carbohydrate catabolic process"/>
    <property type="evidence" value="ECO:0007669"/>
    <property type="project" value="TreeGrafter"/>
</dbReference>
<dbReference type="RefSeq" id="WP_002383753.1">
    <property type="nucleotide sequence ID" value="NZ_CAJSYN010000001.1"/>
</dbReference>
<accession>A0A7H0FL56</accession>
<dbReference type="Proteomes" id="UP000516122">
    <property type="component" value="Chromosome"/>
</dbReference>
<dbReference type="AlphaFoldDB" id="A0A7H0FL56"/>
<feature type="compositionally biased region" description="Low complexity" evidence="4">
    <location>
        <begin position="43"/>
        <end position="60"/>
    </location>
</feature>
<dbReference type="PROSITE" id="PS51904">
    <property type="entry name" value="GLYCOSYL_HYDROL_F25_2"/>
    <property type="match status" value="1"/>
</dbReference>